<dbReference type="Proteomes" id="UP000623467">
    <property type="component" value="Unassembled WGS sequence"/>
</dbReference>
<proteinExistence type="predicted"/>
<name>A0A8H6YY98_9AGAR</name>
<organism evidence="3 4">
    <name type="scientific">Mycena sanguinolenta</name>
    <dbReference type="NCBI Taxonomy" id="230812"/>
    <lineage>
        <taxon>Eukaryota</taxon>
        <taxon>Fungi</taxon>
        <taxon>Dikarya</taxon>
        <taxon>Basidiomycota</taxon>
        <taxon>Agaricomycotina</taxon>
        <taxon>Agaricomycetes</taxon>
        <taxon>Agaricomycetidae</taxon>
        <taxon>Agaricales</taxon>
        <taxon>Marasmiineae</taxon>
        <taxon>Mycenaceae</taxon>
        <taxon>Mycena</taxon>
    </lineage>
</organism>
<keyword evidence="4" id="KW-1185">Reference proteome</keyword>
<feature type="domain" description="NADP-dependent oxidoreductase" evidence="2">
    <location>
        <begin position="21"/>
        <end position="320"/>
    </location>
</feature>
<reference evidence="3" key="1">
    <citation type="submission" date="2020-05" db="EMBL/GenBank/DDBJ databases">
        <title>Mycena genomes resolve the evolution of fungal bioluminescence.</title>
        <authorList>
            <person name="Tsai I.J."/>
        </authorList>
    </citation>
    <scope>NUCLEOTIDE SEQUENCE</scope>
    <source>
        <strain evidence="3">160909Yilan</strain>
    </source>
</reference>
<gene>
    <name evidence="3" type="ORF">MSAN_00809800</name>
</gene>
<dbReference type="AlphaFoldDB" id="A0A8H6YY98"/>
<sequence>MAKRTIKLGGTASDVTVARVAHGLMMMTWIPTPVPDEQCFEAIKAGIDALPPGAKMFLNSGEFYAMDMQTGNLEMLARFFEKHPGYAEKTFLSVKGGINREVRGPDNSEDKLRASVDNILRALGPHKKLDLFEPARIDRKVPVEDMMRTLSALVKEGKFTHIGLSECNADTLRKAHAVHPVTAVEIEVSPFSFEDRTRAVIDTAAELGVSVIAYSPLGRGILTGKIKSAADLQEGDIRSRLSRFKAENIEGNLPVVNALEELAKRKGVTVAQLCIAWVAAQGPSVIPLPGSSKATRTLENLEAGEIVLSKAELDEMSGIIEKYGVKGDRGMGLTDEQHHHWGVDEACTSDVFIIV</sequence>
<protein>
    <submittedName>
        <fullName evidence="3">Aldo/keto reductase</fullName>
    </submittedName>
</protein>
<dbReference type="PANTHER" id="PTHR43625">
    <property type="entry name" value="AFLATOXIN B1 ALDEHYDE REDUCTASE"/>
    <property type="match status" value="1"/>
</dbReference>
<comment type="caution">
    <text evidence="3">The sequence shown here is derived from an EMBL/GenBank/DDBJ whole genome shotgun (WGS) entry which is preliminary data.</text>
</comment>
<keyword evidence="1" id="KW-0560">Oxidoreductase</keyword>
<dbReference type="InterPro" id="IPR023210">
    <property type="entry name" value="NADP_OxRdtase_dom"/>
</dbReference>
<dbReference type="SUPFAM" id="SSF51430">
    <property type="entry name" value="NAD(P)-linked oxidoreductase"/>
    <property type="match status" value="1"/>
</dbReference>
<dbReference type="OrthoDB" id="37537at2759"/>
<accession>A0A8H6YY98</accession>
<dbReference type="EMBL" id="JACAZH010000005">
    <property type="protein sequence ID" value="KAF7367469.1"/>
    <property type="molecule type" value="Genomic_DNA"/>
</dbReference>
<dbReference type="GO" id="GO:0016491">
    <property type="term" value="F:oxidoreductase activity"/>
    <property type="evidence" value="ECO:0007669"/>
    <property type="project" value="UniProtKB-KW"/>
</dbReference>
<dbReference type="PANTHER" id="PTHR43625:SF78">
    <property type="entry name" value="PYRIDOXAL REDUCTASE-RELATED"/>
    <property type="match status" value="1"/>
</dbReference>
<dbReference type="CDD" id="cd19077">
    <property type="entry name" value="AKR_AKR8A1-2"/>
    <property type="match status" value="1"/>
</dbReference>
<evidence type="ECO:0000313" key="4">
    <source>
        <dbReference type="Proteomes" id="UP000623467"/>
    </source>
</evidence>
<evidence type="ECO:0000313" key="3">
    <source>
        <dbReference type="EMBL" id="KAF7367469.1"/>
    </source>
</evidence>
<dbReference type="InterPro" id="IPR036812">
    <property type="entry name" value="NAD(P)_OxRdtase_dom_sf"/>
</dbReference>
<dbReference type="Pfam" id="PF00248">
    <property type="entry name" value="Aldo_ket_red"/>
    <property type="match status" value="1"/>
</dbReference>
<dbReference type="InterPro" id="IPR050791">
    <property type="entry name" value="Aldo-Keto_reductase"/>
</dbReference>
<dbReference type="Gene3D" id="3.20.20.100">
    <property type="entry name" value="NADP-dependent oxidoreductase domain"/>
    <property type="match status" value="1"/>
</dbReference>
<dbReference type="GO" id="GO:0005737">
    <property type="term" value="C:cytoplasm"/>
    <property type="evidence" value="ECO:0007669"/>
    <property type="project" value="TreeGrafter"/>
</dbReference>
<evidence type="ECO:0000256" key="1">
    <source>
        <dbReference type="ARBA" id="ARBA00023002"/>
    </source>
</evidence>
<evidence type="ECO:0000259" key="2">
    <source>
        <dbReference type="Pfam" id="PF00248"/>
    </source>
</evidence>